<name>A0A2G8XW10_TOXGO</name>
<evidence type="ECO:0000313" key="3">
    <source>
        <dbReference type="Proteomes" id="UP000236343"/>
    </source>
</evidence>
<feature type="compositionally biased region" description="Polar residues" evidence="1">
    <location>
        <begin position="129"/>
        <end position="142"/>
    </location>
</feature>
<feature type="region of interest" description="Disordered" evidence="1">
    <location>
        <begin position="110"/>
        <end position="144"/>
    </location>
</feature>
<dbReference type="AlphaFoldDB" id="A0A2G8XW10"/>
<evidence type="ECO:0000313" key="2">
    <source>
        <dbReference type="EMBL" id="PIL99214.1"/>
    </source>
</evidence>
<dbReference type="VEuPathDB" id="ToxoDB:TGCOUG_215020"/>
<proteinExistence type="predicted"/>
<dbReference type="EMBL" id="AGQR02002421">
    <property type="protein sequence ID" value="PIL99214.1"/>
    <property type="molecule type" value="Genomic_DNA"/>
</dbReference>
<sequence length="531" mass="59535">MLRLQLAPERVLSPAVSAHTPRLPLRFCSKLDGLLAARPIPPACAARGDDADFFTTEAPASLRELQGRLSSLKTARAGFPRSVAPLTFLDASISRLSSLHTYSEASSRPAHLSSLSRAVRRPSPLASETPPSHGTPSAPSTLSPVLRRSSLSSFSSSLSPAFASSLSFRSSPFVSSSRASSSVASSPGSGDAAARGRKTRRVFSGTGGLVEDGDQPFRANCGGEDRRVWRFPRRPPGGESWRTVFASHGMRHLAELYDGSGSPAEEAREKEAKLNWFALGRVVDQNRGRHLAGYTVPYKFRIIDPISVAKSVPKNLGQLNRRTQTGDQYVDFSQNRFPVLNTAENFRYWKDRGLDRLLPRVFPLKLPAHRRVDPLLREYIFFLHSMDPARFSIRKLGERYGLKERTVELICREFSVAEFLRRTELATPYTRRVSREKAVLRMKEALFSLKLGYDQLGDEDLDEQEEHEFRGFRSTQDWIQRQNIEVEMMSAFPLPAKRNPLPKRVDVDVTVHNTSKLKVMNWIDPNDKVVF</sequence>
<protein>
    <submittedName>
        <fullName evidence="2">Uncharacterized protein</fullName>
    </submittedName>
</protein>
<dbReference type="Proteomes" id="UP000236343">
    <property type="component" value="Unassembled WGS sequence"/>
</dbReference>
<evidence type="ECO:0000256" key="1">
    <source>
        <dbReference type="SAM" id="MobiDB-lite"/>
    </source>
</evidence>
<organism evidence="2 3">
    <name type="scientific">Toxoplasma gondii COUG</name>
    <dbReference type="NCBI Taxonomy" id="1074873"/>
    <lineage>
        <taxon>Eukaryota</taxon>
        <taxon>Sar</taxon>
        <taxon>Alveolata</taxon>
        <taxon>Apicomplexa</taxon>
        <taxon>Conoidasida</taxon>
        <taxon>Coccidia</taxon>
        <taxon>Eucoccidiorida</taxon>
        <taxon>Eimeriorina</taxon>
        <taxon>Sarcocystidae</taxon>
        <taxon>Toxoplasma</taxon>
    </lineage>
</organism>
<comment type="caution">
    <text evidence="2">The sequence shown here is derived from an EMBL/GenBank/DDBJ whole genome shotgun (WGS) entry which is preliminary data.</text>
</comment>
<feature type="compositionally biased region" description="Low complexity" evidence="1">
    <location>
        <begin position="176"/>
        <end position="187"/>
    </location>
</feature>
<reference evidence="2 3" key="1">
    <citation type="journal article" date="2016" name="Nat. Commun.">
        <title>Local admixture of amplified and diversified secreted pathogenesis determinants shapes mosaic Toxoplasma gondii genomes.</title>
        <authorList>
            <person name="Lorenzi H."/>
            <person name="Khan A."/>
            <person name="Behnke M.S."/>
            <person name="Namasivayam S."/>
            <person name="Swapna L.S."/>
            <person name="Hadjithomas M."/>
            <person name="Karamycheva S."/>
            <person name="Pinney D."/>
            <person name="Brunk B.P."/>
            <person name="Ajioka J.W."/>
            <person name="Ajzenberg D."/>
            <person name="Boothroyd J.C."/>
            <person name="Boyle J.P."/>
            <person name="Darde M.L."/>
            <person name="Diaz-Miranda M.A."/>
            <person name="Dubey J.P."/>
            <person name="Fritz H.M."/>
            <person name="Gennari S.M."/>
            <person name="Gregory B.D."/>
            <person name="Kim K."/>
            <person name="Saeij J.P."/>
            <person name="Su C."/>
            <person name="White M.W."/>
            <person name="Zhu X.Q."/>
            <person name="Howe D.K."/>
            <person name="Rosenthal B.M."/>
            <person name="Grigg M.E."/>
            <person name="Parkinson J."/>
            <person name="Liu L."/>
            <person name="Kissinger J.C."/>
            <person name="Roos D.S."/>
            <person name="Sibley L.D."/>
        </authorList>
    </citation>
    <scope>NUCLEOTIDE SEQUENCE [LARGE SCALE GENOMIC DNA]</scope>
    <source>
        <strain evidence="2 3">COUG</strain>
    </source>
</reference>
<gene>
    <name evidence="2" type="ORF">TGCOUG_215020</name>
</gene>
<feature type="region of interest" description="Disordered" evidence="1">
    <location>
        <begin position="176"/>
        <end position="217"/>
    </location>
</feature>
<accession>A0A2G8XW10</accession>